<evidence type="ECO:0000259" key="1">
    <source>
        <dbReference type="Pfam" id="PF07238"/>
    </source>
</evidence>
<reference evidence="2 3" key="1">
    <citation type="submission" date="2021-06" db="EMBL/GenBank/DDBJ databases">
        <title>Gemonas diversity in paddy soil.</title>
        <authorList>
            <person name="Liu G."/>
        </authorList>
    </citation>
    <scope>NUCLEOTIDE SEQUENCE [LARGE SCALE GENOMIC DNA]</scope>
    <source>
        <strain evidence="2 3">RG10</strain>
    </source>
</reference>
<dbReference type="InterPro" id="IPR009875">
    <property type="entry name" value="PilZ_domain"/>
</dbReference>
<evidence type="ECO:0000313" key="2">
    <source>
        <dbReference type="EMBL" id="QWV94468.1"/>
    </source>
</evidence>
<keyword evidence="3" id="KW-1185">Reference proteome</keyword>
<dbReference type="Proteomes" id="UP000683557">
    <property type="component" value="Chromosome"/>
</dbReference>
<dbReference type="EMBL" id="CP076723">
    <property type="protein sequence ID" value="QWV94468.1"/>
    <property type="molecule type" value="Genomic_DNA"/>
</dbReference>
<dbReference type="RefSeq" id="WP_216801208.1">
    <property type="nucleotide sequence ID" value="NZ_CP076723.1"/>
</dbReference>
<gene>
    <name evidence="2" type="ORF">KP004_04585</name>
</gene>
<name>A0ABX8J9G3_9BACT</name>
<evidence type="ECO:0000313" key="3">
    <source>
        <dbReference type="Proteomes" id="UP000683557"/>
    </source>
</evidence>
<feature type="domain" description="PilZ" evidence="1">
    <location>
        <begin position="125"/>
        <end position="227"/>
    </location>
</feature>
<organism evidence="2 3">
    <name type="scientific">Geomonas oryzisoli</name>
    <dbReference type="NCBI Taxonomy" id="2847992"/>
    <lineage>
        <taxon>Bacteria</taxon>
        <taxon>Pseudomonadati</taxon>
        <taxon>Thermodesulfobacteriota</taxon>
        <taxon>Desulfuromonadia</taxon>
        <taxon>Geobacterales</taxon>
        <taxon>Geobacteraceae</taxon>
        <taxon>Geomonas</taxon>
    </lineage>
</organism>
<dbReference type="Pfam" id="PF07238">
    <property type="entry name" value="PilZ"/>
    <property type="match status" value="1"/>
</dbReference>
<proteinExistence type="predicted"/>
<accession>A0ABX8J9G3</accession>
<protein>
    <submittedName>
        <fullName evidence="2">PilZ domain-containing protein</fullName>
    </submittedName>
</protein>
<sequence>MEDPRILMVVREPEARSAYERILDRIGVSYHTAGDFNEVLRMTVASAYNGLLVDILTLVRCSKEEKNIAYDCINFYPTLRIKWDSRQQSITLGPQEESSATADTAAALTRFVQDRCGTFSARCLRRFARKDTYLSLLLSSSSSGLSGAAALKTFTVNISQGGAFVHTTHPFGKADRVWLSFPELVGEAPLEAGVCWSIPWGGCRSIPGIGVMFDQGLSPRQVEWLKQVAPN</sequence>